<organism evidence="3 4">
    <name type="scientific">Cercospora beticola</name>
    <name type="common">Sugarbeet leaf spot fungus</name>
    <dbReference type="NCBI Taxonomy" id="122368"/>
    <lineage>
        <taxon>Eukaryota</taxon>
        <taxon>Fungi</taxon>
        <taxon>Dikarya</taxon>
        <taxon>Ascomycota</taxon>
        <taxon>Pezizomycotina</taxon>
        <taxon>Dothideomycetes</taxon>
        <taxon>Dothideomycetidae</taxon>
        <taxon>Mycosphaerellales</taxon>
        <taxon>Mycosphaerellaceae</taxon>
        <taxon>Cercospora</taxon>
    </lineage>
</organism>
<feature type="region of interest" description="Disordered" evidence="1">
    <location>
        <begin position="13"/>
        <end position="74"/>
    </location>
</feature>
<proteinExistence type="predicted"/>
<feature type="compositionally biased region" description="Polar residues" evidence="1">
    <location>
        <begin position="18"/>
        <end position="27"/>
    </location>
</feature>
<feature type="transmembrane region" description="Helical" evidence="2">
    <location>
        <begin position="122"/>
        <end position="146"/>
    </location>
</feature>
<dbReference type="Pfam" id="PF05821">
    <property type="entry name" value="NDUF_B8"/>
    <property type="match status" value="1"/>
</dbReference>
<keyword evidence="2" id="KW-0472">Membrane</keyword>
<dbReference type="EMBL" id="CP134188">
    <property type="protein sequence ID" value="WPB03953.1"/>
    <property type="molecule type" value="Genomic_DNA"/>
</dbReference>
<evidence type="ECO:0000313" key="3">
    <source>
        <dbReference type="EMBL" id="WPB03953.1"/>
    </source>
</evidence>
<dbReference type="GeneID" id="35435414"/>
<reference evidence="3 4" key="1">
    <citation type="submission" date="2023-09" db="EMBL/GenBank/DDBJ databases">
        <title>Complete-Gapless Cercospora beticola genome.</title>
        <authorList>
            <person name="Wyatt N.A."/>
            <person name="Spanner R.E."/>
            <person name="Bolton M.D."/>
        </authorList>
    </citation>
    <scope>NUCLEOTIDE SEQUENCE [LARGE SCALE GENOMIC DNA]</scope>
    <source>
        <strain evidence="3">Cb09-40</strain>
    </source>
</reference>
<dbReference type="PANTHER" id="PTHR12840:SF1">
    <property type="entry name" value="NADH DEHYDROGENASE [UBIQUINONE] 1 BETA SUBCOMPLEX SUBUNIT 8, MITOCHONDRIAL"/>
    <property type="match status" value="1"/>
</dbReference>
<evidence type="ECO:0000256" key="1">
    <source>
        <dbReference type="SAM" id="MobiDB-lite"/>
    </source>
</evidence>
<dbReference type="InterPro" id="IPR008699">
    <property type="entry name" value="NDUFB8"/>
</dbReference>
<sequence>MAGLRTALRLAPRAQFVRPSTTPSNLAKRTYASAPAIRRPATDDKSASEAEQASEDVGDPNMNGNYPDPSLTSALPIKRQFRDPHGDWWDKQERRNYGEPVHEDNDILGIFSPEVYTHFTSAWGGVLLGTFVGAVGVLCAVVYRFYPDRVSMATPKSAYDADILQPSVSRTFSDGLEAELGGPKAVRARSENEGDVAVLDRSVV</sequence>
<dbReference type="RefSeq" id="XP_065459147.1">
    <property type="nucleotide sequence ID" value="XM_065603075.1"/>
</dbReference>
<dbReference type="Proteomes" id="UP001302367">
    <property type="component" value="Chromosome 5"/>
</dbReference>
<keyword evidence="2" id="KW-1133">Transmembrane helix</keyword>
<accession>A0ABZ0NWG6</accession>
<keyword evidence="4" id="KW-1185">Reference proteome</keyword>
<keyword evidence="2" id="KW-0812">Transmembrane</keyword>
<evidence type="ECO:0000313" key="4">
    <source>
        <dbReference type="Proteomes" id="UP001302367"/>
    </source>
</evidence>
<dbReference type="PANTHER" id="PTHR12840">
    <property type="entry name" value="NADH-UBIQUINONE OXIDOREDUCTASE ASHI SUBUNIT"/>
    <property type="match status" value="1"/>
</dbReference>
<gene>
    <name evidence="3" type="ORF">RHO25_008597</name>
</gene>
<name>A0ABZ0NWG6_CERBT</name>
<evidence type="ECO:0000256" key="2">
    <source>
        <dbReference type="SAM" id="Phobius"/>
    </source>
</evidence>
<protein>
    <submittedName>
        <fullName evidence="3">Uncharacterized protein</fullName>
    </submittedName>
</protein>